<name>A0AAV2VIW6_9VIBR</name>
<dbReference type="PROSITE" id="PS51257">
    <property type="entry name" value="PROKAR_LIPOPROTEIN"/>
    <property type="match status" value="1"/>
</dbReference>
<evidence type="ECO:0000313" key="4">
    <source>
        <dbReference type="EMBL" id="CCO44335.1"/>
    </source>
</evidence>
<comment type="similarity">
    <text evidence="1">Belongs to the MlaA family.</text>
</comment>
<dbReference type="PANTHER" id="PTHR30035">
    <property type="entry name" value="LIPOPROTEIN VACJ-RELATED"/>
    <property type="match status" value="1"/>
</dbReference>
<sequence length="254" mass="28417">MLLNRIGSWLLLAMLAFAVGCSSVPEGENAEADVSHPNDPFESFNRAMFDINYDYLDPYIVRPISVAYVETVPTPIRGGIANFLANLDEPASMINNLLMGEGELALTHFNRFWINSTVGLLGFIDVATAAGITKYDERAFGDMLGYHGVGNGPYFMVPGYGPITLRKTTDTVDGMYVPLSLLNFWAGLGKWALEGMEKRYLLIPQEGTLESSPDPYALSRDVYLQRRDFKAGITETFEEDEEDFLDEYLDEEFE</sequence>
<dbReference type="Proteomes" id="UP000018211">
    <property type="component" value="Unassembled WGS sequence"/>
</dbReference>
<accession>A0AAV2VIW6</accession>
<dbReference type="PRINTS" id="PR01805">
    <property type="entry name" value="VACJLIPOPROT"/>
</dbReference>
<keyword evidence="2 3" id="KW-0732">Signal</keyword>
<proteinExistence type="inferred from homology"/>
<dbReference type="GeneID" id="97542040"/>
<evidence type="ECO:0000256" key="3">
    <source>
        <dbReference type="SAM" id="SignalP"/>
    </source>
</evidence>
<dbReference type="InterPro" id="IPR007428">
    <property type="entry name" value="MlaA"/>
</dbReference>
<dbReference type="RefSeq" id="WP_004407919.1">
    <property type="nucleotide sequence ID" value="NZ_LK391965.1"/>
</dbReference>
<dbReference type="AlphaFoldDB" id="A0AAV2VIW6"/>
<evidence type="ECO:0000313" key="5">
    <source>
        <dbReference type="Proteomes" id="UP000018211"/>
    </source>
</evidence>
<dbReference type="Pfam" id="PF04333">
    <property type="entry name" value="MlaA"/>
    <property type="match status" value="1"/>
</dbReference>
<evidence type="ECO:0000256" key="2">
    <source>
        <dbReference type="ARBA" id="ARBA00022729"/>
    </source>
</evidence>
<dbReference type="EMBL" id="CAOF01000012">
    <property type="protein sequence ID" value="CCO44335.1"/>
    <property type="molecule type" value="Genomic_DNA"/>
</dbReference>
<dbReference type="GO" id="GO:0120010">
    <property type="term" value="P:intermembrane phospholipid transfer"/>
    <property type="evidence" value="ECO:0007669"/>
    <property type="project" value="TreeGrafter"/>
</dbReference>
<gene>
    <name evidence="4" type="ORF">VIBNISOn1_1090049</name>
</gene>
<evidence type="ECO:0000256" key="1">
    <source>
        <dbReference type="ARBA" id="ARBA00010634"/>
    </source>
</evidence>
<dbReference type="PANTHER" id="PTHR30035:SF3">
    <property type="entry name" value="INTERMEMBRANE PHOSPHOLIPID TRANSPORT SYSTEM LIPOPROTEIN MLAA"/>
    <property type="match status" value="1"/>
</dbReference>
<dbReference type="GO" id="GO:0016020">
    <property type="term" value="C:membrane"/>
    <property type="evidence" value="ECO:0007669"/>
    <property type="project" value="InterPro"/>
</dbReference>
<organism evidence="4 5">
    <name type="scientific">Vibrio nigripulchritudo SOn1</name>
    <dbReference type="NCBI Taxonomy" id="1238450"/>
    <lineage>
        <taxon>Bacteria</taxon>
        <taxon>Pseudomonadati</taxon>
        <taxon>Pseudomonadota</taxon>
        <taxon>Gammaproteobacteria</taxon>
        <taxon>Vibrionales</taxon>
        <taxon>Vibrionaceae</taxon>
        <taxon>Vibrio</taxon>
    </lineage>
</organism>
<comment type="caution">
    <text evidence="4">The sequence shown here is derived from an EMBL/GenBank/DDBJ whole genome shotgun (WGS) entry which is preliminary data.</text>
</comment>
<feature type="chain" id="PRO_5043954575" evidence="3">
    <location>
        <begin position="19"/>
        <end position="254"/>
    </location>
</feature>
<feature type="signal peptide" evidence="3">
    <location>
        <begin position="1"/>
        <end position="18"/>
    </location>
</feature>
<protein>
    <submittedName>
        <fullName evidence="4">Surface lipoprotein VacJ</fullName>
    </submittedName>
</protein>
<keyword evidence="4" id="KW-0449">Lipoprotein</keyword>
<reference evidence="4 5" key="1">
    <citation type="journal article" date="2013" name="ISME J.">
        <title>Comparative genomics of pathogenic lineages of Vibrio nigripulchritudo identifies virulence-associated traits.</title>
        <authorList>
            <person name="Goudenege D."/>
            <person name="Labreuche Y."/>
            <person name="Krin E."/>
            <person name="Ansquer D."/>
            <person name="Mangenot S."/>
            <person name="Calteau A."/>
            <person name="Medigue C."/>
            <person name="Mazel D."/>
            <person name="Polz M.F."/>
            <person name="Le Roux F."/>
        </authorList>
    </citation>
    <scope>NUCLEOTIDE SEQUENCE [LARGE SCALE GENOMIC DNA]</scope>
    <source>
        <strain evidence="4 5">SOn1</strain>
    </source>
</reference>